<gene>
    <name evidence="2" type="ORF">TRAPUB_11876</name>
</gene>
<evidence type="ECO:0000313" key="3">
    <source>
        <dbReference type="Proteomes" id="UP000184267"/>
    </source>
</evidence>
<proteinExistence type="predicted"/>
<name>A0A1M2VVG8_TRAPU</name>
<sequence>MPVPTSHVPAVPPDSTTPAHLPPIDAPEPRLYRTVMPPDMQKEWNTRVHERAQKKEAEVKRRHNLARIQHTFTVHAWLKDGDNPISIDEQGSATWPAVDLASHPRLLQALGMDDDDDDIAIERYHLVMRMWVNQRLGHAFKIRSGAHVLIRRIGVSICVNLEAISAQANMLRGAMAMHSNPQPAVLPYPTQPPNIGFMPPYPYPSTYPYPGMPSGAPAQPPLYHPSWLDPRLQQHLPAAVNTQATSTANDLPALDLAMSLVSATSAMSLSSDVDVLPSGNSAHSNLSHMSICPSPSSLETPEMAAVNAAAPALSSRAGDTPQATFPPPAVPQPSYIMPGCFAFATTQQIAPAVLPILPTPAVPDLPFRELDKLWDLKVVYTPP</sequence>
<comment type="caution">
    <text evidence="2">The sequence shown here is derived from an EMBL/GenBank/DDBJ whole genome shotgun (WGS) entry which is preliminary data.</text>
</comment>
<accession>A0A1M2VVG8</accession>
<protein>
    <submittedName>
        <fullName evidence="2">Uncharacterized protein</fullName>
    </submittedName>
</protein>
<reference evidence="2 3" key="1">
    <citation type="submission" date="2016-10" db="EMBL/GenBank/DDBJ databases">
        <title>Genome sequence of the basidiomycete white-rot fungus Trametes pubescens.</title>
        <authorList>
            <person name="Makela M.R."/>
            <person name="Granchi Z."/>
            <person name="Peng M."/>
            <person name="De Vries R.P."/>
            <person name="Grigoriev I."/>
            <person name="Riley R."/>
            <person name="Hilden K."/>
        </authorList>
    </citation>
    <scope>NUCLEOTIDE SEQUENCE [LARGE SCALE GENOMIC DNA]</scope>
    <source>
        <strain evidence="2 3">FBCC735</strain>
    </source>
</reference>
<dbReference type="AlphaFoldDB" id="A0A1M2VVG8"/>
<feature type="non-terminal residue" evidence="2">
    <location>
        <position position="383"/>
    </location>
</feature>
<keyword evidence="3" id="KW-1185">Reference proteome</keyword>
<feature type="region of interest" description="Disordered" evidence="1">
    <location>
        <begin position="1"/>
        <end position="27"/>
    </location>
</feature>
<dbReference type="EMBL" id="MNAD01000609">
    <property type="protein sequence ID" value="OJT11605.1"/>
    <property type="molecule type" value="Genomic_DNA"/>
</dbReference>
<organism evidence="2 3">
    <name type="scientific">Trametes pubescens</name>
    <name type="common">White-rot fungus</name>
    <dbReference type="NCBI Taxonomy" id="154538"/>
    <lineage>
        <taxon>Eukaryota</taxon>
        <taxon>Fungi</taxon>
        <taxon>Dikarya</taxon>
        <taxon>Basidiomycota</taxon>
        <taxon>Agaricomycotina</taxon>
        <taxon>Agaricomycetes</taxon>
        <taxon>Polyporales</taxon>
        <taxon>Polyporaceae</taxon>
        <taxon>Trametes</taxon>
    </lineage>
</organism>
<dbReference type="OrthoDB" id="2757446at2759"/>
<evidence type="ECO:0000256" key="1">
    <source>
        <dbReference type="SAM" id="MobiDB-lite"/>
    </source>
</evidence>
<evidence type="ECO:0000313" key="2">
    <source>
        <dbReference type="EMBL" id="OJT11605.1"/>
    </source>
</evidence>
<dbReference type="Proteomes" id="UP000184267">
    <property type="component" value="Unassembled WGS sequence"/>
</dbReference>